<dbReference type="EnsemblMetazoa" id="CJA42331.1">
    <property type="protein sequence ID" value="CJA42331.1"/>
    <property type="gene ID" value="WBGene00218179"/>
</dbReference>
<feature type="region of interest" description="Disordered" evidence="1">
    <location>
        <begin position="50"/>
        <end position="97"/>
    </location>
</feature>
<proteinExistence type="predicted"/>
<organism evidence="2 3">
    <name type="scientific">Caenorhabditis japonica</name>
    <dbReference type="NCBI Taxonomy" id="281687"/>
    <lineage>
        <taxon>Eukaryota</taxon>
        <taxon>Metazoa</taxon>
        <taxon>Ecdysozoa</taxon>
        <taxon>Nematoda</taxon>
        <taxon>Chromadorea</taxon>
        <taxon>Rhabditida</taxon>
        <taxon>Rhabditina</taxon>
        <taxon>Rhabditomorpha</taxon>
        <taxon>Rhabditoidea</taxon>
        <taxon>Rhabditidae</taxon>
        <taxon>Peloderinae</taxon>
        <taxon>Caenorhabditis</taxon>
    </lineage>
</organism>
<dbReference type="AlphaFoldDB" id="A0A8R1IU61"/>
<name>A0A8R1IU61_CAEJA</name>
<evidence type="ECO:0000313" key="2">
    <source>
        <dbReference type="EnsemblMetazoa" id="CJA42331.1"/>
    </source>
</evidence>
<evidence type="ECO:0000256" key="1">
    <source>
        <dbReference type="SAM" id="MobiDB-lite"/>
    </source>
</evidence>
<sequence length="114" mass="12665">MRLQIAFSSHKLARCIGNRSSFFATPCHKITGVRNPILIHARSLHVTAVQAVRARHSDEKQGKHHEDAQEEQKSDEKSGEKQQEGGGPKKIDPAVSEFPILLKKDSLAFLKDGN</sequence>
<reference evidence="3" key="1">
    <citation type="submission" date="2010-08" db="EMBL/GenBank/DDBJ databases">
        <authorList>
            <consortium name="Caenorhabditis japonica Sequencing Consortium"/>
            <person name="Wilson R.K."/>
        </authorList>
    </citation>
    <scope>NUCLEOTIDE SEQUENCE [LARGE SCALE GENOMIC DNA]</scope>
    <source>
        <strain evidence="3">DF5081</strain>
    </source>
</reference>
<feature type="compositionally biased region" description="Basic and acidic residues" evidence="1">
    <location>
        <begin position="55"/>
        <end position="92"/>
    </location>
</feature>
<dbReference type="Proteomes" id="UP000005237">
    <property type="component" value="Unassembled WGS sequence"/>
</dbReference>
<accession>A0A8R1IU61</accession>
<reference evidence="2" key="2">
    <citation type="submission" date="2022-06" db="UniProtKB">
        <authorList>
            <consortium name="EnsemblMetazoa"/>
        </authorList>
    </citation>
    <scope>IDENTIFICATION</scope>
    <source>
        <strain evidence="2">DF5081</strain>
    </source>
</reference>
<protein>
    <submittedName>
        <fullName evidence="2">Uncharacterized protein</fullName>
    </submittedName>
</protein>
<keyword evidence="3" id="KW-1185">Reference proteome</keyword>
<evidence type="ECO:0000313" key="3">
    <source>
        <dbReference type="Proteomes" id="UP000005237"/>
    </source>
</evidence>